<reference evidence="1 2" key="1">
    <citation type="submission" date="2019-02" db="EMBL/GenBank/DDBJ databases">
        <title>Genome sequencing of the rare red list fungi Dentipellis fragilis.</title>
        <authorList>
            <person name="Buettner E."/>
            <person name="Kellner H."/>
        </authorList>
    </citation>
    <scope>NUCLEOTIDE SEQUENCE [LARGE SCALE GENOMIC DNA]</scope>
    <source>
        <strain evidence="1 2">DSM 105465</strain>
    </source>
</reference>
<comment type="caution">
    <text evidence="1">The sequence shown here is derived from an EMBL/GenBank/DDBJ whole genome shotgun (WGS) entry which is preliminary data.</text>
</comment>
<organism evidence="1 2">
    <name type="scientific">Dentipellis fragilis</name>
    <dbReference type="NCBI Taxonomy" id="205917"/>
    <lineage>
        <taxon>Eukaryota</taxon>
        <taxon>Fungi</taxon>
        <taxon>Dikarya</taxon>
        <taxon>Basidiomycota</taxon>
        <taxon>Agaricomycotina</taxon>
        <taxon>Agaricomycetes</taxon>
        <taxon>Russulales</taxon>
        <taxon>Hericiaceae</taxon>
        <taxon>Dentipellis</taxon>
    </lineage>
</organism>
<sequence>MDVAGIPGAKPCAGPAGPAFAERVFVDRDRRVPANASDISTARLLHNDARPDNLYFEESFWIGERFFLGDHLGLILSGWTLEYGLRTLDPSRLRPSDFQDFSDTGRMIPESVQGDDGAATQNIAGNAALWYHKYYSRFPPGTHGFLYYSGAPDATRSQVRFRVTGSDDPSSFSRGYDLLSPDETPWGWKLSSIAIYPRFTAVRKHLLEESLVTTDDLYMVRPDNLVYGFGDPFRLDLGARSLRLRIVGPQWDIIKWFHVSQPFFYRGNPLFSGSLQCCFEDAGRGVVVIRVLRIIEPVKRTPVRWPMNRYRFELVDRPVARGLLKRDGHPWTRNAKGNDAASDALKLLFGKKMTQK</sequence>
<dbReference type="AlphaFoldDB" id="A0A4Y9Y6C7"/>
<accession>A0A4Y9Y6C7</accession>
<keyword evidence="2" id="KW-1185">Reference proteome</keyword>
<proteinExistence type="predicted"/>
<gene>
    <name evidence="1" type="ORF">EVG20_g8951</name>
</gene>
<name>A0A4Y9Y6C7_9AGAM</name>
<dbReference type="Proteomes" id="UP000298327">
    <property type="component" value="Unassembled WGS sequence"/>
</dbReference>
<protein>
    <submittedName>
        <fullName evidence="1">Uncharacterized protein</fullName>
    </submittedName>
</protein>
<dbReference type="OrthoDB" id="2750929at2759"/>
<evidence type="ECO:0000313" key="2">
    <source>
        <dbReference type="Proteomes" id="UP000298327"/>
    </source>
</evidence>
<evidence type="ECO:0000313" key="1">
    <source>
        <dbReference type="EMBL" id="TFY56369.1"/>
    </source>
</evidence>
<dbReference type="EMBL" id="SEOQ01000834">
    <property type="protein sequence ID" value="TFY56369.1"/>
    <property type="molecule type" value="Genomic_DNA"/>
</dbReference>